<proteinExistence type="predicted"/>
<evidence type="ECO:0000313" key="1">
    <source>
        <dbReference type="EMBL" id="CAG8805531.1"/>
    </source>
</evidence>
<gene>
    <name evidence="1" type="ORF">RPERSI_LOCUS21955</name>
</gene>
<sequence>KEKRSSLVMEFWESITSSQKRKFAAISERTTVMFREVFSCEHQISTKFDLQNIDYKVYDVAELFEKPRQIHL</sequence>
<keyword evidence="2" id="KW-1185">Reference proteome</keyword>
<dbReference type="Proteomes" id="UP000789920">
    <property type="component" value="Unassembled WGS sequence"/>
</dbReference>
<feature type="non-terminal residue" evidence="1">
    <location>
        <position position="1"/>
    </location>
</feature>
<name>A0ACA9RRJ5_9GLOM</name>
<protein>
    <submittedName>
        <fullName evidence="1">18319_t:CDS:1</fullName>
    </submittedName>
</protein>
<accession>A0ACA9RRJ5</accession>
<organism evidence="1 2">
    <name type="scientific">Racocetra persica</name>
    <dbReference type="NCBI Taxonomy" id="160502"/>
    <lineage>
        <taxon>Eukaryota</taxon>
        <taxon>Fungi</taxon>
        <taxon>Fungi incertae sedis</taxon>
        <taxon>Mucoromycota</taxon>
        <taxon>Glomeromycotina</taxon>
        <taxon>Glomeromycetes</taxon>
        <taxon>Diversisporales</taxon>
        <taxon>Gigasporaceae</taxon>
        <taxon>Racocetra</taxon>
    </lineage>
</organism>
<feature type="non-terminal residue" evidence="1">
    <location>
        <position position="72"/>
    </location>
</feature>
<comment type="caution">
    <text evidence="1">The sequence shown here is derived from an EMBL/GenBank/DDBJ whole genome shotgun (WGS) entry which is preliminary data.</text>
</comment>
<reference evidence="1" key="1">
    <citation type="submission" date="2021-06" db="EMBL/GenBank/DDBJ databases">
        <authorList>
            <person name="Kallberg Y."/>
            <person name="Tangrot J."/>
            <person name="Rosling A."/>
        </authorList>
    </citation>
    <scope>NUCLEOTIDE SEQUENCE</scope>
    <source>
        <strain evidence="1">MA461A</strain>
    </source>
</reference>
<evidence type="ECO:0000313" key="2">
    <source>
        <dbReference type="Proteomes" id="UP000789920"/>
    </source>
</evidence>
<dbReference type="EMBL" id="CAJVQC010065454">
    <property type="protein sequence ID" value="CAG8805531.1"/>
    <property type="molecule type" value="Genomic_DNA"/>
</dbReference>